<dbReference type="AlphaFoldDB" id="A0A3P6ND92"/>
<accession>A0A3P6ND92</accession>
<gene>
    <name evidence="2" type="ORF">ASIM_LOCUS4469</name>
</gene>
<dbReference type="Proteomes" id="UP000267096">
    <property type="component" value="Unassembled WGS sequence"/>
</dbReference>
<evidence type="ECO:0000256" key="1">
    <source>
        <dbReference type="SAM" id="MobiDB-lite"/>
    </source>
</evidence>
<reference evidence="2 3" key="1">
    <citation type="submission" date="2018-11" db="EMBL/GenBank/DDBJ databases">
        <authorList>
            <consortium name="Pathogen Informatics"/>
        </authorList>
    </citation>
    <scope>NUCLEOTIDE SEQUENCE [LARGE SCALE GENOMIC DNA]</scope>
</reference>
<evidence type="ECO:0000313" key="2">
    <source>
        <dbReference type="EMBL" id="VDK23906.1"/>
    </source>
</evidence>
<dbReference type="EMBL" id="UYRR01007801">
    <property type="protein sequence ID" value="VDK23906.1"/>
    <property type="molecule type" value="Genomic_DNA"/>
</dbReference>
<name>A0A3P6ND92_ANISI</name>
<proteinExistence type="predicted"/>
<feature type="region of interest" description="Disordered" evidence="1">
    <location>
        <begin position="31"/>
        <end position="89"/>
    </location>
</feature>
<keyword evidence="3" id="KW-1185">Reference proteome</keyword>
<protein>
    <submittedName>
        <fullName evidence="2">Uncharacterized protein</fullName>
    </submittedName>
</protein>
<evidence type="ECO:0000313" key="3">
    <source>
        <dbReference type="Proteomes" id="UP000267096"/>
    </source>
</evidence>
<organism evidence="2 3">
    <name type="scientific">Anisakis simplex</name>
    <name type="common">Herring worm</name>
    <dbReference type="NCBI Taxonomy" id="6269"/>
    <lineage>
        <taxon>Eukaryota</taxon>
        <taxon>Metazoa</taxon>
        <taxon>Ecdysozoa</taxon>
        <taxon>Nematoda</taxon>
        <taxon>Chromadorea</taxon>
        <taxon>Rhabditida</taxon>
        <taxon>Spirurina</taxon>
        <taxon>Ascaridomorpha</taxon>
        <taxon>Ascaridoidea</taxon>
        <taxon>Anisakidae</taxon>
        <taxon>Anisakis</taxon>
        <taxon>Anisakis simplex complex</taxon>
    </lineage>
</organism>
<sequence length="133" mass="14744">MKQLAAEEERQKRIAAEWERREQLEQQVGLACAPKRHSRTPVGAVPIMPGIPQSPSPREPLASATPEETAANYGDDQTAGRCGQPMAEPIKLPEFNPAATTMRSAATQQQRMRNYIALQTAFIELSENTEHSF</sequence>